<dbReference type="AlphaFoldDB" id="A0A7Y9RZY4"/>
<dbReference type="EMBL" id="JACCAA010000001">
    <property type="protein sequence ID" value="NYG58591.1"/>
    <property type="molecule type" value="Genomic_DNA"/>
</dbReference>
<sequence>MAWGAQAAKRIALEIIGWTLVLAGIAALVLPGPGLLMLFGGMVVLSQQYEWAERRLEPIERQALQTAAEGVRTWPRIIGSGLGATWLVGLGIFWTIGPDAPSWWPLRDSWWLLGGPATGITLIASGFLAWGLLVYSYKRFRPQILAGASNEEVVANTGDDADEDSL</sequence>
<keyword evidence="1" id="KW-0472">Membrane</keyword>
<accession>A0A7Y9RZY4</accession>
<dbReference type="InterPro" id="IPR019099">
    <property type="entry name" value="Uncharacterised_PGPGW_TM"/>
</dbReference>
<evidence type="ECO:0000313" key="3">
    <source>
        <dbReference type="Proteomes" id="UP000540656"/>
    </source>
</evidence>
<keyword evidence="3" id="KW-1185">Reference proteome</keyword>
<protein>
    <recommendedName>
        <fullName evidence="4">TIGR02611 family protein</fullName>
    </recommendedName>
</protein>
<reference evidence="2 3" key="1">
    <citation type="submission" date="2020-07" db="EMBL/GenBank/DDBJ databases">
        <title>Sequencing the genomes of 1000 actinobacteria strains.</title>
        <authorList>
            <person name="Klenk H.-P."/>
        </authorList>
    </citation>
    <scope>NUCLEOTIDE SEQUENCE [LARGE SCALE GENOMIC DNA]</scope>
    <source>
        <strain evidence="2 3">DSM 23819</strain>
    </source>
</reference>
<evidence type="ECO:0000256" key="1">
    <source>
        <dbReference type="SAM" id="Phobius"/>
    </source>
</evidence>
<feature type="transmembrane region" description="Helical" evidence="1">
    <location>
        <begin position="77"/>
        <end position="97"/>
    </location>
</feature>
<dbReference type="RefSeq" id="WP_179501740.1">
    <property type="nucleotide sequence ID" value="NZ_JACCAA010000001.1"/>
</dbReference>
<keyword evidence="1" id="KW-0812">Transmembrane</keyword>
<dbReference type="Pfam" id="PF09656">
    <property type="entry name" value="PGPGW"/>
    <property type="match status" value="1"/>
</dbReference>
<evidence type="ECO:0000313" key="2">
    <source>
        <dbReference type="EMBL" id="NYG58591.1"/>
    </source>
</evidence>
<organism evidence="2 3">
    <name type="scientific">Nocardioides daedukensis</name>
    <dbReference type="NCBI Taxonomy" id="634462"/>
    <lineage>
        <taxon>Bacteria</taxon>
        <taxon>Bacillati</taxon>
        <taxon>Actinomycetota</taxon>
        <taxon>Actinomycetes</taxon>
        <taxon>Propionibacteriales</taxon>
        <taxon>Nocardioidaceae</taxon>
        <taxon>Nocardioides</taxon>
    </lineage>
</organism>
<gene>
    <name evidence="2" type="ORF">BJ980_001514</name>
</gene>
<comment type="caution">
    <text evidence="2">The sequence shown here is derived from an EMBL/GenBank/DDBJ whole genome shotgun (WGS) entry which is preliminary data.</text>
</comment>
<evidence type="ECO:0008006" key="4">
    <source>
        <dbReference type="Google" id="ProtNLM"/>
    </source>
</evidence>
<keyword evidence="1" id="KW-1133">Transmembrane helix</keyword>
<feature type="transmembrane region" description="Helical" evidence="1">
    <location>
        <begin position="109"/>
        <end position="135"/>
    </location>
</feature>
<dbReference type="Proteomes" id="UP000540656">
    <property type="component" value="Unassembled WGS sequence"/>
</dbReference>
<name>A0A7Y9RZY4_9ACTN</name>
<feature type="transmembrane region" description="Helical" evidence="1">
    <location>
        <begin position="15"/>
        <end position="45"/>
    </location>
</feature>
<proteinExistence type="predicted"/>